<dbReference type="OMA" id="HEEIICK"/>
<organism evidence="1 2">
    <name type="scientific">Branchiostoma floridae</name>
    <name type="common">Florida lancelet</name>
    <name type="synonym">Amphioxus</name>
    <dbReference type="NCBI Taxonomy" id="7739"/>
    <lineage>
        <taxon>Eukaryota</taxon>
        <taxon>Metazoa</taxon>
        <taxon>Chordata</taxon>
        <taxon>Cephalochordata</taxon>
        <taxon>Leptocardii</taxon>
        <taxon>Amphioxiformes</taxon>
        <taxon>Branchiostomatidae</taxon>
        <taxon>Branchiostoma</taxon>
    </lineage>
</organism>
<gene>
    <name evidence="2" type="primary">LOC118425099</name>
</gene>
<evidence type="ECO:0000313" key="1">
    <source>
        <dbReference type="Proteomes" id="UP000001554"/>
    </source>
</evidence>
<dbReference type="RefSeq" id="XP_035689811.1">
    <property type="nucleotide sequence ID" value="XM_035833918.1"/>
</dbReference>
<dbReference type="Proteomes" id="UP000001554">
    <property type="component" value="Chromosome 10"/>
</dbReference>
<dbReference type="SUPFAM" id="SSF48371">
    <property type="entry name" value="ARM repeat"/>
    <property type="match status" value="1"/>
</dbReference>
<name>A0A9J7N305_BRAFL</name>
<sequence length="430" mass="49136">MATPTPHATVISPQDLLAQMNKYRSYAAILADTNQQDEHRLKVAQEISENFESIVTSGQYQSFLEHAIPRFLKVLQEGKTVLERDTIFVQENPIQQLRKLLLEIIHRIPTNDHFRIYVSKVLSLMFQLIERENEENVLVCLRIIIELHKQFRPQIQPEIQHFLHMVKQIYKDLPANMNAMFEKPINVTLDAATGQPVVLPLSGTVTVQTEKADGSKETLTVLSKGINSLKVLAELPIIVVLMYQLYKQNVHSAVSEFIPLIMNTIVLTPSAQARASPQFNRELYVDFVAAQIKTLSFLAYIIRIYQDSVTTYANQMVKGMLSLLTNCPQEVTHLRKELLIAARHILATDLRNRFVPHIDRLFDEKVLIGTGWTTRETLRPLAYSTLADLVHHVRQLPLAYSTLADLVHHVRQHLQLSDLVLAVHLFSKNL</sequence>
<dbReference type="PANTHER" id="PTHR11139:SF1">
    <property type="entry name" value="TRANSFORMATION_TRANSCRIPTION DOMAIN-ASSOCIATED PROTEIN"/>
    <property type="match status" value="1"/>
</dbReference>
<dbReference type="InterPro" id="IPR016024">
    <property type="entry name" value="ARM-type_fold"/>
</dbReference>
<reference evidence="2" key="2">
    <citation type="submission" date="2025-08" db="UniProtKB">
        <authorList>
            <consortium name="RefSeq"/>
        </authorList>
    </citation>
    <scope>IDENTIFICATION</scope>
    <source>
        <strain evidence="2">S238N-H82</strain>
        <tissue evidence="2">Testes</tissue>
    </source>
</reference>
<dbReference type="InterPro" id="IPR046807">
    <property type="entry name" value="Tra1_central"/>
</dbReference>
<dbReference type="PANTHER" id="PTHR11139">
    <property type="entry name" value="ATAXIA TELANGIECTASIA MUTATED ATM -RELATED"/>
    <property type="match status" value="1"/>
</dbReference>
<evidence type="ECO:0000313" key="2">
    <source>
        <dbReference type="RefSeq" id="XP_035689811.1"/>
    </source>
</evidence>
<dbReference type="KEGG" id="bfo:118425099"/>
<protein>
    <submittedName>
        <fullName evidence="2">Transformation/transcription domain-associated protein-like</fullName>
    </submittedName>
</protein>
<dbReference type="InterPro" id="IPR050517">
    <property type="entry name" value="DDR_Repair_Kinase"/>
</dbReference>
<reference evidence="1" key="1">
    <citation type="journal article" date="2020" name="Nat. Ecol. Evol.">
        <title>Deeply conserved synteny resolves early events in vertebrate evolution.</title>
        <authorList>
            <person name="Simakov O."/>
            <person name="Marletaz F."/>
            <person name="Yue J.X."/>
            <person name="O'Connell B."/>
            <person name="Jenkins J."/>
            <person name="Brandt A."/>
            <person name="Calef R."/>
            <person name="Tung C.H."/>
            <person name="Huang T.K."/>
            <person name="Schmutz J."/>
            <person name="Satoh N."/>
            <person name="Yu J.K."/>
            <person name="Putnam N.H."/>
            <person name="Green R.E."/>
            <person name="Rokhsar D.S."/>
        </authorList>
    </citation>
    <scope>NUCLEOTIDE SEQUENCE [LARGE SCALE GENOMIC DNA]</scope>
    <source>
        <strain evidence="1">S238N-H82</strain>
    </source>
</reference>
<accession>A0A9J7N305</accession>
<keyword evidence="1" id="KW-1185">Reference proteome</keyword>
<dbReference type="AlphaFoldDB" id="A0A9J7N305"/>
<dbReference type="Pfam" id="PF20175">
    <property type="entry name" value="Tra1_central"/>
    <property type="match status" value="2"/>
</dbReference>
<dbReference type="OrthoDB" id="5570127at2759"/>
<proteinExistence type="predicted"/>
<dbReference type="GeneID" id="118425099"/>